<dbReference type="STRING" id="930990.A0A067M1R5"/>
<dbReference type="Gene3D" id="3.80.10.10">
    <property type="entry name" value="Ribonuclease Inhibitor"/>
    <property type="match status" value="1"/>
</dbReference>
<protein>
    <recommendedName>
        <fullName evidence="3">F-box domain-containing protein</fullName>
    </recommendedName>
</protein>
<name>A0A067M1R5_BOTB1</name>
<dbReference type="EMBL" id="KL198088">
    <property type="protein sequence ID" value="KDQ08650.1"/>
    <property type="molecule type" value="Genomic_DNA"/>
</dbReference>
<dbReference type="OrthoDB" id="2884925at2759"/>
<gene>
    <name evidence="1" type="ORF">BOTBODRAFT_48111</name>
</gene>
<proteinExistence type="predicted"/>
<dbReference type="InterPro" id="IPR032675">
    <property type="entry name" value="LRR_dom_sf"/>
</dbReference>
<dbReference type="HOGENOM" id="CLU_057877_0_0_1"/>
<reference evidence="2" key="1">
    <citation type="journal article" date="2014" name="Proc. Natl. Acad. Sci. U.S.A.">
        <title>Extensive sampling of basidiomycete genomes demonstrates inadequacy of the white-rot/brown-rot paradigm for wood decay fungi.</title>
        <authorList>
            <person name="Riley R."/>
            <person name="Salamov A.A."/>
            <person name="Brown D.W."/>
            <person name="Nagy L.G."/>
            <person name="Floudas D."/>
            <person name="Held B.W."/>
            <person name="Levasseur A."/>
            <person name="Lombard V."/>
            <person name="Morin E."/>
            <person name="Otillar R."/>
            <person name="Lindquist E.A."/>
            <person name="Sun H."/>
            <person name="LaButti K.M."/>
            <person name="Schmutz J."/>
            <person name="Jabbour D."/>
            <person name="Luo H."/>
            <person name="Baker S.E."/>
            <person name="Pisabarro A.G."/>
            <person name="Walton J.D."/>
            <person name="Blanchette R.A."/>
            <person name="Henrissat B."/>
            <person name="Martin F."/>
            <person name="Cullen D."/>
            <person name="Hibbett D.S."/>
            <person name="Grigoriev I.V."/>
        </authorList>
    </citation>
    <scope>NUCLEOTIDE SEQUENCE [LARGE SCALE GENOMIC DNA]</scope>
    <source>
        <strain evidence="2">FD-172 SS1</strain>
    </source>
</reference>
<accession>A0A067M1R5</accession>
<keyword evidence="2" id="KW-1185">Reference proteome</keyword>
<evidence type="ECO:0000313" key="1">
    <source>
        <dbReference type="EMBL" id="KDQ08650.1"/>
    </source>
</evidence>
<sequence>MLHPRQIAVISKAFEMWRKNFAHFIQSLLPHINRWGSLKLREIDIFQFEMLQILPAPRLETLHISDIGIGRELTNAPHILFGERTPRLRDLSLTGVAIPLTSPVYSGLTRLQLASIHFIESSLPRLVESLAACPHLESLSLDTVEFPPLTMFGTHFVVLERLDFLRLGRLDRAAERFIFTAILPCPSLRLEMNSSVHAQDCGIFPPEAPLGILDTLQRSHQRIHSLEIHAHPTALSIIGRNKMYGEALFTLYFPDCGTSCLAKILPNLSPYIPFSQLEALTLYGLDERKMSTEEFGDIVFRRFPIVKVLALVSCTPSFLDAITITPVSLLFPLLQTLRLVNMHVSGATVAVVESRMRQGHHFRPPGLFYPLQHVVLSNCYGEVRARIPELRELVDLDWS</sequence>
<dbReference type="SUPFAM" id="SSF52047">
    <property type="entry name" value="RNI-like"/>
    <property type="match status" value="1"/>
</dbReference>
<evidence type="ECO:0008006" key="3">
    <source>
        <dbReference type="Google" id="ProtNLM"/>
    </source>
</evidence>
<dbReference type="Proteomes" id="UP000027195">
    <property type="component" value="Unassembled WGS sequence"/>
</dbReference>
<organism evidence="1 2">
    <name type="scientific">Botryobasidium botryosum (strain FD-172 SS1)</name>
    <dbReference type="NCBI Taxonomy" id="930990"/>
    <lineage>
        <taxon>Eukaryota</taxon>
        <taxon>Fungi</taxon>
        <taxon>Dikarya</taxon>
        <taxon>Basidiomycota</taxon>
        <taxon>Agaricomycotina</taxon>
        <taxon>Agaricomycetes</taxon>
        <taxon>Cantharellales</taxon>
        <taxon>Botryobasidiaceae</taxon>
        <taxon>Botryobasidium</taxon>
    </lineage>
</organism>
<dbReference type="AlphaFoldDB" id="A0A067M1R5"/>
<dbReference type="InParanoid" id="A0A067M1R5"/>
<evidence type="ECO:0000313" key="2">
    <source>
        <dbReference type="Proteomes" id="UP000027195"/>
    </source>
</evidence>